<evidence type="ECO:0000313" key="8">
    <source>
        <dbReference type="Proteomes" id="UP000284243"/>
    </source>
</evidence>
<dbReference type="Pfam" id="PF16344">
    <property type="entry name" value="FecR_C"/>
    <property type="match status" value="1"/>
</dbReference>
<evidence type="ECO:0000313" key="7">
    <source>
        <dbReference type="Proteomes" id="UP000283426"/>
    </source>
</evidence>
<proteinExistence type="predicted"/>
<evidence type="ECO:0000259" key="3">
    <source>
        <dbReference type="Pfam" id="PF16344"/>
    </source>
</evidence>
<dbReference type="GO" id="GO:0016989">
    <property type="term" value="F:sigma factor antagonist activity"/>
    <property type="evidence" value="ECO:0007669"/>
    <property type="project" value="TreeGrafter"/>
</dbReference>
<dbReference type="AlphaFoldDB" id="A0A1Y4A0Y6"/>
<keyword evidence="1" id="KW-0812">Transmembrane</keyword>
<evidence type="ECO:0000256" key="1">
    <source>
        <dbReference type="SAM" id="Phobius"/>
    </source>
</evidence>
<dbReference type="Proteomes" id="UP000284243">
    <property type="component" value="Unassembled WGS sequence"/>
</dbReference>
<sequence>MKEIFTKIWKFLWERTGRKELDSDEIWLLERMDRIAAIEEPDYDRMWERIRRKTICKNSPRVKLWRGVAAVALPMAVICTAVYFFREKTQQPSGQFLVENQKETSSRISLTLGNGKVLKIPKDSVGEVLKTGQVAVHQDSLKGIVYVVSGKEDEKLHYHTIEIPVGADYRLTLSDGTVVYLNSASKLTFPAAFVGDERRVFLEGEGYFEVESDKQHPFRVEVNGTIVEAVGTIFNINAYPEKDGVEATLVSGKVNVENGQDRVSLIPGQQARCGMKNIEVCEVDTREYISWKNGMFIFNEMTLENIMVQMQRWYGLDVFFQNESAKSHAFKGMIDKHLSPQEVFRIIEKTANVRFEMKGNTVVIE</sequence>
<feature type="domain" description="Protein FecR C-terminal" evidence="3">
    <location>
        <begin position="296"/>
        <end position="364"/>
    </location>
</feature>
<feature type="domain" description="FecR protein" evidence="2">
    <location>
        <begin position="160"/>
        <end position="255"/>
    </location>
</feature>
<accession>A0A1Y4A0Y6</accession>
<dbReference type="InterPro" id="IPR012373">
    <property type="entry name" value="Ferrdict_sens_TM"/>
</dbReference>
<dbReference type="Gene3D" id="3.55.50.30">
    <property type="match status" value="1"/>
</dbReference>
<dbReference type="EMBL" id="QRYC01000013">
    <property type="protein sequence ID" value="RGU55966.1"/>
    <property type="molecule type" value="Genomic_DNA"/>
</dbReference>
<keyword evidence="1" id="KW-1133">Transmembrane helix</keyword>
<dbReference type="EMBL" id="QRYW01000039">
    <property type="protein sequence ID" value="RGV20571.1"/>
    <property type="molecule type" value="Genomic_DNA"/>
</dbReference>
<dbReference type="EMBL" id="QSCO01000001">
    <property type="protein sequence ID" value="RGY09744.1"/>
    <property type="molecule type" value="Genomic_DNA"/>
</dbReference>
<gene>
    <name evidence="5" type="ORF">DWW24_16075</name>
    <name evidence="4" type="ORF">DWW57_10695</name>
    <name evidence="6" type="ORF">DXA53_00110</name>
</gene>
<dbReference type="InterPro" id="IPR032508">
    <property type="entry name" value="FecR_C"/>
</dbReference>
<comment type="caution">
    <text evidence="4">The sequence shown here is derived from an EMBL/GenBank/DDBJ whole genome shotgun (WGS) entry which is preliminary data.</text>
</comment>
<dbReference type="Gene3D" id="2.60.120.1440">
    <property type="match status" value="1"/>
</dbReference>
<evidence type="ECO:0000313" key="5">
    <source>
        <dbReference type="EMBL" id="RGV20571.1"/>
    </source>
</evidence>
<dbReference type="RefSeq" id="WP_013613039.1">
    <property type="nucleotide sequence ID" value="NZ_BAABYK010000001.1"/>
</dbReference>
<feature type="transmembrane region" description="Helical" evidence="1">
    <location>
        <begin position="64"/>
        <end position="85"/>
    </location>
</feature>
<evidence type="ECO:0000259" key="2">
    <source>
        <dbReference type="Pfam" id="PF04773"/>
    </source>
</evidence>
<dbReference type="Proteomes" id="UP000283426">
    <property type="component" value="Unassembled WGS sequence"/>
</dbReference>
<evidence type="ECO:0000313" key="6">
    <source>
        <dbReference type="EMBL" id="RGY09744.1"/>
    </source>
</evidence>
<evidence type="ECO:0000313" key="9">
    <source>
        <dbReference type="Proteomes" id="UP000284434"/>
    </source>
</evidence>
<name>A0A1Y4A0Y6_9BACT</name>
<dbReference type="Pfam" id="PF04773">
    <property type="entry name" value="FecR"/>
    <property type="match status" value="1"/>
</dbReference>
<evidence type="ECO:0000313" key="4">
    <source>
        <dbReference type="EMBL" id="RGU55966.1"/>
    </source>
</evidence>
<dbReference type="Proteomes" id="UP000284434">
    <property type="component" value="Unassembled WGS sequence"/>
</dbReference>
<reference evidence="7 8" key="1">
    <citation type="submission" date="2018-08" db="EMBL/GenBank/DDBJ databases">
        <title>A genome reference for cultivated species of the human gut microbiota.</title>
        <authorList>
            <person name="Zou Y."/>
            <person name="Xue W."/>
            <person name="Luo G."/>
        </authorList>
    </citation>
    <scope>NUCLEOTIDE SEQUENCE [LARGE SCALE GENOMIC DNA]</scope>
    <source>
        <strain evidence="5 7">AF14-6AC</strain>
        <strain evidence="4 8">AF16-14</strain>
        <strain evidence="6 9">OF03-11</strain>
    </source>
</reference>
<dbReference type="OMA" id="FASNERR"/>
<dbReference type="InterPro" id="IPR006860">
    <property type="entry name" value="FecR"/>
</dbReference>
<dbReference type="GeneID" id="61276097"/>
<organism evidence="4 8">
    <name type="scientific">Odoribacter splanchnicus</name>
    <dbReference type="NCBI Taxonomy" id="28118"/>
    <lineage>
        <taxon>Bacteria</taxon>
        <taxon>Pseudomonadati</taxon>
        <taxon>Bacteroidota</taxon>
        <taxon>Bacteroidia</taxon>
        <taxon>Bacteroidales</taxon>
        <taxon>Odoribacteraceae</taxon>
        <taxon>Odoribacter</taxon>
    </lineage>
</organism>
<protein>
    <submittedName>
        <fullName evidence="4">FecR family protein</fullName>
    </submittedName>
</protein>
<dbReference type="PANTHER" id="PTHR30273:SF2">
    <property type="entry name" value="PROTEIN FECR"/>
    <property type="match status" value="1"/>
</dbReference>
<dbReference type="PANTHER" id="PTHR30273">
    <property type="entry name" value="PERIPLASMIC SIGNAL SENSOR AND SIGMA FACTOR ACTIVATOR FECR-RELATED"/>
    <property type="match status" value="1"/>
</dbReference>
<keyword evidence="1" id="KW-0472">Membrane</keyword>